<evidence type="ECO:0008006" key="3">
    <source>
        <dbReference type="Google" id="ProtNLM"/>
    </source>
</evidence>
<gene>
    <name evidence="1" type="ORF">ATANTOWER_011293</name>
</gene>
<organism evidence="1 2">
    <name type="scientific">Ataeniobius toweri</name>
    <dbReference type="NCBI Taxonomy" id="208326"/>
    <lineage>
        <taxon>Eukaryota</taxon>
        <taxon>Metazoa</taxon>
        <taxon>Chordata</taxon>
        <taxon>Craniata</taxon>
        <taxon>Vertebrata</taxon>
        <taxon>Euteleostomi</taxon>
        <taxon>Actinopterygii</taxon>
        <taxon>Neopterygii</taxon>
        <taxon>Teleostei</taxon>
        <taxon>Neoteleostei</taxon>
        <taxon>Acanthomorphata</taxon>
        <taxon>Ovalentaria</taxon>
        <taxon>Atherinomorphae</taxon>
        <taxon>Cyprinodontiformes</taxon>
        <taxon>Goodeidae</taxon>
        <taxon>Ataeniobius</taxon>
    </lineage>
</organism>
<evidence type="ECO:0000313" key="1">
    <source>
        <dbReference type="EMBL" id="MED6252407.1"/>
    </source>
</evidence>
<reference evidence="1 2" key="1">
    <citation type="submission" date="2021-07" db="EMBL/GenBank/DDBJ databases">
        <authorList>
            <person name="Palmer J.M."/>
        </authorList>
    </citation>
    <scope>NUCLEOTIDE SEQUENCE [LARGE SCALE GENOMIC DNA]</scope>
    <source>
        <strain evidence="1 2">AT_MEX2019</strain>
        <tissue evidence="1">Muscle</tissue>
    </source>
</reference>
<protein>
    <recommendedName>
        <fullName evidence="3">HAT C-terminal dimerisation domain-containing protein</fullName>
    </recommendedName>
</protein>
<accession>A0ABU7BP32</accession>
<dbReference type="EMBL" id="JAHUTI010061465">
    <property type="protein sequence ID" value="MED6252407.1"/>
    <property type="molecule type" value="Genomic_DNA"/>
</dbReference>
<evidence type="ECO:0000313" key="2">
    <source>
        <dbReference type="Proteomes" id="UP001345963"/>
    </source>
</evidence>
<comment type="caution">
    <text evidence="1">The sequence shown here is derived from an EMBL/GenBank/DDBJ whole genome shotgun (WGS) entry which is preliminary data.</text>
</comment>
<proteinExistence type="predicted"/>
<dbReference type="Proteomes" id="UP001345963">
    <property type="component" value="Unassembled WGS sequence"/>
</dbReference>
<name>A0ABU7BP32_9TELE</name>
<keyword evidence="2" id="KW-1185">Reference proteome</keyword>
<sequence length="116" mass="13213">MVNRTSWSFWGLLITRNLDIISFYRCVVNILSGFLKPCVFADALPSACFKLKQQTWYKELLVLSNMLPEVVLASVSMVSQSTAAYSAKKLRSFMESTKTKTLKPNNLIIFDPVRQI</sequence>